<dbReference type="InterPro" id="IPR036188">
    <property type="entry name" value="FAD/NAD-bd_sf"/>
</dbReference>
<dbReference type="Pfam" id="PF00743">
    <property type="entry name" value="FMO-like"/>
    <property type="match status" value="2"/>
</dbReference>
<sequence length="449" mass="51688">EKPTEEHTVFNIRLAMPRLRVCVIGAGAAGLAAARHLTSELDAFDVHVFEQASRVGGTWVFTENTGIDERGIPVHSSIYRNLRTNLPKQMMAFPDFPFPSEWSSFLSHQQVLKYLEDYASHFYLYKYIQFNSIISSVRPLMGKDSQKPLWEVVVTDADTKESQVLLFNAVIVCSGHYSVPYVPIIPGLESFPGLVMHSHDYRHPEIFQGKRVVILGAGPSGQDLCLDVAKCADKVYLSHKRTLLRCKLPDNLEQHRPIACVSVDGTVQFDDGQERRVDAILLCTGYKTSFPFLHDDCNIQVRNNRVTHLYKHIFNTKFPTLSFIGLCYRFCIFPRFHLQAQYIAATFSERKRLPPEDMMNAEEEKDFQEILSAGMSEKYAHFTLDDKWDYDNTIAILAGADMLSQHYKDLHKHIFRRREHSLMEYRNDEFILTPDGMWKTVQCRTKHAK</sequence>
<dbReference type="SUPFAM" id="SSF51905">
    <property type="entry name" value="FAD/NAD(P)-binding domain"/>
    <property type="match status" value="2"/>
</dbReference>
<proteinExistence type="inferred from homology"/>
<evidence type="ECO:0000256" key="4">
    <source>
        <dbReference type="ARBA" id="ARBA00022857"/>
    </source>
</evidence>
<feature type="non-terminal residue" evidence="6">
    <location>
        <position position="1"/>
    </location>
</feature>
<organism evidence="6 7">
    <name type="scientific">Porites evermanni</name>
    <dbReference type="NCBI Taxonomy" id="104178"/>
    <lineage>
        <taxon>Eukaryota</taxon>
        <taxon>Metazoa</taxon>
        <taxon>Cnidaria</taxon>
        <taxon>Anthozoa</taxon>
        <taxon>Hexacorallia</taxon>
        <taxon>Scleractinia</taxon>
        <taxon>Fungiina</taxon>
        <taxon>Poritidae</taxon>
        <taxon>Porites</taxon>
    </lineage>
</organism>
<dbReference type="InterPro" id="IPR020946">
    <property type="entry name" value="Flavin_mOase-like"/>
</dbReference>
<gene>
    <name evidence="6" type="ORF">PEVE_00022823</name>
</gene>
<keyword evidence="2" id="KW-0285">Flavoprotein</keyword>
<comment type="similarity">
    <text evidence="1">Belongs to the FMO family.</text>
</comment>
<evidence type="ECO:0008006" key="8">
    <source>
        <dbReference type="Google" id="ProtNLM"/>
    </source>
</evidence>
<evidence type="ECO:0000256" key="3">
    <source>
        <dbReference type="ARBA" id="ARBA00022827"/>
    </source>
</evidence>
<dbReference type="EMBL" id="CALNXI010003027">
    <property type="protein sequence ID" value="CAH3191885.1"/>
    <property type="molecule type" value="Genomic_DNA"/>
</dbReference>
<keyword evidence="3" id="KW-0274">FAD</keyword>
<dbReference type="Gene3D" id="3.50.50.60">
    <property type="entry name" value="FAD/NAD(P)-binding domain"/>
    <property type="match status" value="2"/>
</dbReference>
<evidence type="ECO:0000256" key="5">
    <source>
        <dbReference type="ARBA" id="ARBA00023002"/>
    </source>
</evidence>
<reference evidence="6 7" key="1">
    <citation type="submission" date="2022-05" db="EMBL/GenBank/DDBJ databases">
        <authorList>
            <consortium name="Genoscope - CEA"/>
            <person name="William W."/>
        </authorList>
    </citation>
    <scope>NUCLEOTIDE SEQUENCE [LARGE SCALE GENOMIC DNA]</scope>
</reference>
<dbReference type="PIRSF" id="PIRSF000332">
    <property type="entry name" value="FMO"/>
    <property type="match status" value="1"/>
</dbReference>
<evidence type="ECO:0000256" key="2">
    <source>
        <dbReference type="ARBA" id="ARBA00022630"/>
    </source>
</evidence>
<protein>
    <recommendedName>
        <fullName evidence="8">Flavin-containing monooxygenase</fullName>
    </recommendedName>
</protein>
<evidence type="ECO:0000256" key="1">
    <source>
        <dbReference type="ARBA" id="ARBA00009183"/>
    </source>
</evidence>
<accession>A0ABN8SLW9</accession>
<dbReference type="Proteomes" id="UP001159427">
    <property type="component" value="Unassembled WGS sequence"/>
</dbReference>
<dbReference type="InterPro" id="IPR050346">
    <property type="entry name" value="FMO-like"/>
</dbReference>
<dbReference type="InterPro" id="IPR000960">
    <property type="entry name" value="Flavin_mOase"/>
</dbReference>
<name>A0ABN8SLW9_9CNID</name>
<keyword evidence="7" id="KW-1185">Reference proteome</keyword>
<dbReference type="PANTHER" id="PTHR23023">
    <property type="entry name" value="DIMETHYLANILINE MONOOXYGENASE"/>
    <property type="match status" value="1"/>
</dbReference>
<comment type="caution">
    <text evidence="6">The sequence shown here is derived from an EMBL/GenBank/DDBJ whole genome shotgun (WGS) entry which is preliminary data.</text>
</comment>
<keyword evidence="5" id="KW-0560">Oxidoreductase</keyword>
<keyword evidence="4" id="KW-0521">NADP</keyword>
<evidence type="ECO:0000313" key="6">
    <source>
        <dbReference type="EMBL" id="CAH3191885.1"/>
    </source>
</evidence>
<evidence type="ECO:0000313" key="7">
    <source>
        <dbReference type="Proteomes" id="UP001159427"/>
    </source>
</evidence>
<dbReference type="PRINTS" id="PR00370">
    <property type="entry name" value="FMOXYGENASE"/>
</dbReference>